<feature type="transmembrane region" description="Helical" evidence="1">
    <location>
        <begin position="57"/>
        <end position="77"/>
    </location>
</feature>
<keyword evidence="1" id="KW-0472">Membrane</keyword>
<feature type="transmembrane region" description="Helical" evidence="1">
    <location>
        <begin position="300"/>
        <end position="319"/>
    </location>
</feature>
<dbReference type="RefSeq" id="WP_136393886.1">
    <property type="nucleotide sequence ID" value="NZ_SSND01000001.1"/>
</dbReference>
<evidence type="ECO:0000313" key="2">
    <source>
        <dbReference type="EMBL" id="THD85514.1"/>
    </source>
</evidence>
<evidence type="ECO:0000256" key="1">
    <source>
        <dbReference type="SAM" id="Phobius"/>
    </source>
</evidence>
<dbReference type="OrthoDB" id="9770040at2"/>
<keyword evidence="1" id="KW-0812">Transmembrane</keyword>
<name>A0A4S3MTL1_9RHOB</name>
<dbReference type="AlphaFoldDB" id="A0A4S3MTL1"/>
<keyword evidence="3" id="KW-1185">Reference proteome</keyword>
<dbReference type="Pfam" id="PF05940">
    <property type="entry name" value="NnrS"/>
    <property type="match status" value="1"/>
</dbReference>
<feature type="transmembrane region" description="Helical" evidence="1">
    <location>
        <begin position="359"/>
        <end position="381"/>
    </location>
</feature>
<feature type="transmembrane region" description="Helical" evidence="1">
    <location>
        <begin position="331"/>
        <end position="353"/>
    </location>
</feature>
<evidence type="ECO:0000313" key="3">
    <source>
        <dbReference type="Proteomes" id="UP000309450"/>
    </source>
</evidence>
<reference evidence="2 3" key="1">
    <citation type="submission" date="2019-04" db="EMBL/GenBank/DDBJ databases">
        <title>Draft genome sequence of Gemmobacter aestuarii sp. nov.</title>
        <authorList>
            <person name="Hameed A."/>
            <person name="Lin S.-Y."/>
            <person name="Shahina M."/>
            <person name="Lai W.-A."/>
            <person name="Young C.-C."/>
        </authorList>
    </citation>
    <scope>NUCLEOTIDE SEQUENCE [LARGE SCALE GENOMIC DNA]</scope>
    <source>
        <strain evidence="2 3">CC-PW-75</strain>
    </source>
</reference>
<dbReference type="InterPro" id="IPR010266">
    <property type="entry name" value="NnrS"/>
</dbReference>
<keyword evidence="1" id="KW-1133">Transmembrane helix</keyword>
<feature type="transmembrane region" description="Helical" evidence="1">
    <location>
        <begin position="114"/>
        <end position="133"/>
    </location>
</feature>
<feature type="transmembrane region" description="Helical" evidence="1">
    <location>
        <begin position="176"/>
        <end position="196"/>
    </location>
</feature>
<comment type="caution">
    <text evidence="2">The sequence shown here is derived from an EMBL/GenBank/DDBJ whole genome shotgun (WGS) entry which is preliminary data.</text>
</comment>
<protein>
    <submittedName>
        <fullName evidence="2">NnrS family protein</fullName>
    </submittedName>
</protein>
<dbReference type="Proteomes" id="UP000309450">
    <property type="component" value="Unassembled WGS sequence"/>
</dbReference>
<organism evidence="2 3">
    <name type="scientific">Aliigemmobacter aestuarii</name>
    <dbReference type="NCBI Taxonomy" id="1445661"/>
    <lineage>
        <taxon>Bacteria</taxon>
        <taxon>Pseudomonadati</taxon>
        <taxon>Pseudomonadota</taxon>
        <taxon>Alphaproteobacteria</taxon>
        <taxon>Rhodobacterales</taxon>
        <taxon>Paracoccaceae</taxon>
        <taxon>Aliigemmobacter</taxon>
    </lineage>
</organism>
<dbReference type="EMBL" id="SSND01000001">
    <property type="protein sequence ID" value="THD85514.1"/>
    <property type="molecule type" value="Genomic_DNA"/>
</dbReference>
<feature type="transmembrane region" description="Helical" evidence="1">
    <location>
        <begin position="272"/>
        <end position="294"/>
    </location>
</feature>
<proteinExistence type="predicted"/>
<feature type="transmembrane region" description="Helical" evidence="1">
    <location>
        <begin position="12"/>
        <end position="37"/>
    </location>
</feature>
<feature type="transmembrane region" description="Helical" evidence="1">
    <location>
        <begin position="217"/>
        <end position="236"/>
    </location>
</feature>
<gene>
    <name evidence="2" type="ORF">E7811_07420</name>
</gene>
<feature type="transmembrane region" description="Helical" evidence="1">
    <location>
        <begin position="89"/>
        <end position="108"/>
    </location>
</feature>
<feature type="transmembrane region" description="Helical" evidence="1">
    <location>
        <begin position="242"/>
        <end position="260"/>
    </location>
</feature>
<accession>A0A4S3MTL1</accession>
<sequence length="408" mass="42916">MFATSRRILGEGFRFFFLAAGLFAIFSMIVWEGWIAIHAAGGMVELRAAQAPHLWHAHEMIFGYGTAAVAGFLLTAVPNWTGTQGARTAFVTVAALLWLLGRLAMFLSAELPPVAVALADLAFLPLLGVKILAQLVKRPKPQNMIFLALIALLWVNNLLCHLEWTGHADDGAWAGLRGGLLTLAALIVILGGRVTPAFTRNAMLRTGREDGLPENPPALATVAIAPTAALAPGYLLGLPDPILAGLALIAGLAVLARLALWRGGWTWNQPILWSLHLSYGLNGLGLGLLGLAGFGIGSEIAALHVIGIGGVGGMTLAVMSRATLGHSGRELVAPGPVAVAYGLIPLAALARFAGSAWPALYYPAVLAAGALWLVAFTLYLAGMWQVFCSPRPPRTPVHPPPKSTPHRA</sequence>
<feature type="transmembrane region" description="Helical" evidence="1">
    <location>
        <begin position="145"/>
        <end position="164"/>
    </location>
</feature>